<reference evidence="10 11" key="1">
    <citation type="journal article" date="2016" name="Nat. Commun.">
        <title>Thousands of microbial genomes shed light on interconnected biogeochemical processes in an aquifer system.</title>
        <authorList>
            <person name="Anantharaman K."/>
            <person name="Brown C.T."/>
            <person name="Hug L.A."/>
            <person name="Sharon I."/>
            <person name="Castelle C.J."/>
            <person name="Probst A.J."/>
            <person name="Thomas B.C."/>
            <person name="Singh A."/>
            <person name="Wilkins M.J."/>
            <person name="Karaoz U."/>
            <person name="Brodie E.L."/>
            <person name="Williams K.H."/>
            <person name="Hubbard S.S."/>
            <person name="Banfield J.F."/>
        </authorList>
    </citation>
    <scope>NUCLEOTIDE SEQUENCE [LARGE SCALE GENOMIC DNA]</scope>
</reference>
<keyword evidence="2" id="KW-1003">Cell membrane</keyword>
<name>A0A1F8F1F7_9BACT</name>
<dbReference type="InterPro" id="IPR050297">
    <property type="entry name" value="LipidA_mod_glycosyltrf_83"/>
</dbReference>
<dbReference type="InterPro" id="IPR038731">
    <property type="entry name" value="RgtA/B/C-like"/>
</dbReference>
<sequence>MPYAMRFIKQYKFEFGVVLLALVVRLALFSLSFDAAGGNLDQTVSGADGYYTISQNLLAGNGYSSSGEAPYTLNSIRPPVQPYFLAGMHTLFGGYGGPLALQILIGSLIPLLGMRLARYITRSRGIALTVGVVLALEPLSALFSFIFYAETTGTFLFLLSLLCFFEYFEGQRLKYLLYAAVMLGLATLTKPTFEFVPLLCAAALLWHYRAKWRAELPRVAFYLAVFVLTLSPWLIRNYQEFGVVALSPQLGEQLYVVLVPSVLSMHNGTSFATEFKNILAQGGVDPNQATVAQSTEFLHRAIPILLAHPKALALTLGNTALNFYIHDGVFEVLKHVGLKPTVLLGKPALFLLFSDPGKLIAYTRDVMFQPTIFILFARVFWIAITVLFFLGAVRYLRTEKDVRGILAIGVVLYFMLTTLVIGLAVTGRYRIPVEAIIITFAAYAAAPGISKIRSQYDV</sequence>
<evidence type="ECO:0000256" key="6">
    <source>
        <dbReference type="ARBA" id="ARBA00022989"/>
    </source>
</evidence>
<evidence type="ECO:0000256" key="2">
    <source>
        <dbReference type="ARBA" id="ARBA00022475"/>
    </source>
</evidence>
<feature type="transmembrane region" description="Helical" evidence="8">
    <location>
        <begin position="175"/>
        <end position="207"/>
    </location>
</feature>
<keyword evidence="7 8" id="KW-0472">Membrane</keyword>
<keyword evidence="4" id="KW-0808">Transferase</keyword>
<dbReference type="Pfam" id="PF13231">
    <property type="entry name" value="PMT_2"/>
    <property type="match status" value="1"/>
</dbReference>
<evidence type="ECO:0000259" key="9">
    <source>
        <dbReference type="Pfam" id="PF13231"/>
    </source>
</evidence>
<dbReference type="GO" id="GO:0016763">
    <property type="term" value="F:pentosyltransferase activity"/>
    <property type="evidence" value="ECO:0007669"/>
    <property type="project" value="TreeGrafter"/>
</dbReference>
<feature type="transmembrane region" description="Helical" evidence="8">
    <location>
        <begin position="125"/>
        <end position="149"/>
    </location>
</feature>
<dbReference type="GO" id="GO:0009103">
    <property type="term" value="P:lipopolysaccharide biosynthetic process"/>
    <property type="evidence" value="ECO:0007669"/>
    <property type="project" value="UniProtKB-ARBA"/>
</dbReference>
<feature type="transmembrane region" description="Helical" evidence="8">
    <location>
        <begin position="219"/>
        <end position="235"/>
    </location>
</feature>
<feature type="transmembrane region" description="Helical" evidence="8">
    <location>
        <begin position="405"/>
        <end position="425"/>
    </location>
</feature>
<keyword evidence="5 8" id="KW-0812">Transmembrane</keyword>
<dbReference type="PANTHER" id="PTHR33908">
    <property type="entry name" value="MANNOSYLTRANSFERASE YKCB-RELATED"/>
    <property type="match status" value="1"/>
</dbReference>
<evidence type="ECO:0000256" key="7">
    <source>
        <dbReference type="ARBA" id="ARBA00023136"/>
    </source>
</evidence>
<proteinExistence type="predicted"/>
<evidence type="ECO:0000313" key="11">
    <source>
        <dbReference type="Proteomes" id="UP000177605"/>
    </source>
</evidence>
<dbReference type="AlphaFoldDB" id="A0A1F8F1F7"/>
<evidence type="ECO:0000256" key="5">
    <source>
        <dbReference type="ARBA" id="ARBA00022692"/>
    </source>
</evidence>
<feature type="domain" description="Glycosyltransferase RgtA/B/C/D-like" evidence="9">
    <location>
        <begin position="77"/>
        <end position="234"/>
    </location>
</feature>
<evidence type="ECO:0000256" key="3">
    <source>
        <dbReference type="ARBA" id="ARBA00022676"/>
    </source>
</evidence>
<feature type="transmembrane region" description="Helical" evidence="8">
    <location>
        <begin position="431"/>
        <end position="449"/>
    </location>
</feature>
<accession>A0A1F8F1F7</accession>
<comment type="caution">
    <text evidence="10">The sequence shown here is derived from an EMBL/GenBank/DDBJ whole genome shotgun (WGS) entry which is preliminary data.</text>
</comment>
<dbReference type="PANTHER" id="PTHR33908:SF11">
    <property type="entry name" value="MEMBRANE PROTEIN"/>
    <property type="match status" value="1"/>
</dbReference>
<organism evidence="10 11">
    <name type="scientific">Candidatus Yanofskybacteria bacterium RIFCSPHIGHO2_01_FULL_48_25b</name>
    <dbReference type="NCBI Taxonomy" id="1802672"/>
    <lineage>
        <taxon>Bacteria</taxon>
        <taxon>Candidatus Yanofskyibacteriota</taxon>
    </lineage>
</organism>
<gene>
    <name evidence="10" type="ORF">A2669_02670</name>
</gene>
<dbReference type="Proteomes" id="UP000177605">
    <property type="component" value="Unassembled WGS sequence"/>
</dbReference>
<keyword evidence="3" id="KW-0328">Glycosyltransferase</keyword>
<dbReference type="EMBL" id="MGJM01000006">
    <property type="protein sequence ID" value="OGN06974.1"/>
    <property type="molecule type" value="Genomic_DNA"/>
</dbReference>
<evidence type="ECO:0000313" key="10">
    <source>
        <dbReference type="EMBL" id="OGN06974.1"/>
    </source>
</evidence>
<feature type="transmembrane region" description="Helical" evidence="8">
    <location>
        <begin position="92"/>
        <end position="113"/>
    </location>
</feature>
<evidence type="ECO:0000256" key="4">
    <source>
        <dbReference type="ARBA" id="ARBA00022679"/>
    </source>
</evidence>
<protein>
    <recommendedName>
        <fullName evidence="9">Glycosyltransferase RgtA/B/C/D-like domain-containing protein</fullName>
    </recommendedName>
</protein>
<evidence type="ECO:0000256" key="1">
    <source>
        <dbReference type="ARBA" id="ARBA00004651"/>
    </source>
</evidence>
<feature type="transmembrane region" description="Helical" evidence="8">
    <location>
        <begin position="372"/>
        <end position="393"/>
    </location>
</feature>
<comment type="subcellular location">
    <subcellularLocation>
        <location evidence="1">Cell membrane</location>
        <topology evidence="1">Multi-pass membrane protein</topology>
    </subcellularLocation>
</comment>
<evidence type="ECO:0000256" key="8">
    <source>
        <dbReference type="SAM" id="Phobius"/>
    </source>
</evidence>
<dbReference type="GO" id="GO:0005886">
    <property type="term" value="C:plasma membrane"/>
    <property type="evidence" value="ECO:0007669"/>
    <property type="project" value="UniProtKB-SubCell"/>
</dbReference>
<keyword evidence="6 8" id="KW-1133">Transmembrane helix</keyword>